<dbReference type="AlphaFoldDB" id="A0A8B6DVF2"/>
<dbReference type="SUPFAM" id="SSF53098">
    <property type="entry name" value="Ribonuclease H-like"/>
    <property type="match status" value="2"/>
</dbReference>
<evidence type="ECO:0000313" key="4">
    <source>
        <dbReference type="Proteomes" id="UP000596742"/>
    </source>
</evidence>
<dbReference type="InterPro" id="IPR002156">
    <property type="entry name" value="RNaseH_domain"/>
</dbReference>
<accession>A0A8B6DVF2</accession>
<feature type="domain" description="RNase H type-1" evidence="2">
    <location>
        <begin position="407"/>
        <end position="548"/>
    </location>
</feature>
<dbReference type="PROSITE" id="PS50879">
    <property type="entry name" value="RNASE_H_1"/>
    <property type="match status" value="2"/>
</dbReference>
<dbReference type="InterPro" id="IPR000477">
    <property type="entry name" value="RT_dom"/>
</dbReference>
<dbReference type="Pfam" id="PF00075">
    <property type="entry name" value="RNase_H"/>
    <property type="match status" value="2"/>
</dbReference>
<gene>
    <name evidence="3" type="ORF">MGAL_10B068427</name>
</gene>
<protein>
    <recommendedName>
        <fullName evidence="5">RNase H type-1 domain-containing protein</fullName>
    </recommendedName>
</protein>
<proteinExistence type="predicted"/>
<evidence type="ECO:0008006" key="5">
    <source>
        <dbReference type="Google" id="ProtNLM"/>
    </source>
</evidence>
<evidence type="ECO:0000313" key="3">
    <source>
        <dbReference type="EMBL" id="VDI25109.1"/>
    </source>
</evidence>
<dbReference type="Proteomes" id="UP000596742">
    <property type="component" value="Unassembled WGS sequence"/>
</dbReference>
<sequence>MNEEISRDELEGSIAKLKKNSAPGPDNIFTELIINAGDSLISTLLHIFNKSIEEGRIPIQWKRANVKFLKKAGKSNYNHPSSYRPISLTSVLGKTMERIITTRVECYVESENILDIEQEGFRHFRSTTNALLNLTQSILDGFNLDNFTLAVLIDFEKAYDSVWREGLLVKLHQYGIKGKIWKWIQAFLNERYSRCIVNKHEGQWCRTETGLPQGNKKHPGTVHLVLGNQPIKYNPNPKLLGVTLDEKLTFSEHINIIEKKAGKSLGILREIKGIGVSATASLEVLQVMAGVLPLDLRREEMAIRDIARLNSYSTKIPIRNKIDEWKNKETVDKFISPLGLMLQQAKNMKEETDISIDDIEPEYQFQGLQASKSPPEYWRTLGSSKNRTKEQEITGKNLILNKLNTVSPSTVVAFTDGSCQSNPGPCGAGAIRIFNNKEIELKQPVSKRGSILLAELVAIKLVLDYVSRIENKTLIEEVKIFSDSQTAIGILTLNWKIENNRSTSHEIISLIKCIQKHHGIRINFDWTPGHADVRGNEIADKLAKEAAKEANQIQKEAHITVTKQDIKTAARILVNKKWQHRWDNTASLASLSAISFPAKLNSYSTKIPIRNKIDEWKNKETVDKFISPLDLMLQQAKNMREETDISVDDIEPEYQFQGLQASKSPPEYWRTLGSSKNRTKEQEITGKNLILNKLNTVSPSTVVAFTDGSCQSNPGPCGAGAIVIFNNKEIELKQPVSKRGLILLAELVAIKLVLDYVSRIENKTLIEEVKIFSDSQSAIGILTLNWKIENHRSTSHEISSLIKSIQKHHGIKINFDWTPGHAS</sequence>
<dbReference type="Gene3D" id="3.30.420.10">
    <property type="entry name" value="Ribonuclease H-like superfamily/Ribonuclease H"/>
    <property type="match status" value="2"/>
</dbReference>
<organism evidence="3 4">
    <name type="scientific">Mytilus galloprovincialis</name>
    <name type="common">Mediterranean mussel</name>
    <dbReference type="NCBI Taxonomy" id="29158"/>
    <lineage>
        <taxon>Eukaryota</taxon>
        <taxon>Metazoa</taxon>
        <taxon>Spiralia</taxon>
        <taxon>Lophotrochozoa</taxon>
        <taxon>Mollusca</taxon>
        <taxon>Bivalvia</taxon>
        <taxon>Autobranchia</taxon>
        <taxon>Pteriomorphia</taxon>
        <taxon>Mytilida</taxon>
        <taxon>Mytiloidea</taxon>
        <taxon>Mytilidae</taxon>
        <taxon>Mytilinae</taxon>
        <taxon>Mytilus</taxon>
    </lineage>
</organism>
<dbReference type="GO" id="GO:0004523">
    <property type="term" value="F:RNA-DNA hybrid ribonuclease activity"/>
    <property type="evidence" value="ECO:0007669"/>
    <property type="project" value="InterPro"/>
</dbReference>
<feature type="domain" description="RNase H type-1" evidence="2">
    <location>
        <begin position="698"/>
        <end position="823"/>
    </location>
</feature>
<dbReference type="PANTHER" id="PTHR19446">
    <property type="entry name" value="REVERSE TRANSCRIPTASES"/>
    <property type="match status" value="1"/>
</dbReference>
<dbReference type="InterPro" id="IPR012337">
    <property type="entry name" value="RNaseH-like_sf"/>
</dbReference>
<evidence type="ECO:0000259" key="2">
    <source>
        <dbReference type="PROSITE" id="PS50879"/>
    </source>
</evidence>
<dbReference type="Pfam" id="PF00078">
    <property type="entry name" value="RVT_1"/>
    <property type="match status" value="1"/>
</dbReference>
<feature type="domain" description="Reverse transcriptase" evidence="1">
    <location>
        <begin position="50"/>
        <end position="296"/>
    </location>
</feature>
<dbReference type="EMBL" id="UYJE01004112">
    <property type="protein sequence ID" value="VDI25109.1"/>
    <property type="molecule type" value="Genomic_DNA"/>
</dbReference>
<dbReference type="PROSITE" id="PS50878">
    <property type="entry name" value="RT_POL"/>
    <property type="match status" value="1"/>
</dbReference>
<dbReference type="InterPro" id="IPR036397">
    <property type="entry name" value="RNaseH_sf"/>
</dbReference>
<comment type="caution">
    <text evidence="3">The sequence shown here is derived from an EMBL/GenBank/DDBJ whole genome shotgun (WGS) entry which is preliminary data.</text>
</comment>
<feature type="non-terminal residue" evidence="3">
    <location>
        <position position="823"/>
    </location>
</feature>
<dbReference type="OrthoDB" id="6142323at2759"/>
<evidence type="ECO:0000259" key="1">
    <source>
        <dbReference type="PROSITE" id="PS50878"/>
    </source>
</evidence>
<name>A0A8B6DVF2_MYTGA</name>
<keyword evidence="4" id="KW-1185">Reference proteome</keyword>
<dbReference type="CDD" id="cd09276">
    <property type="entry name" value="Rnase_HI_RT_non_LTR"/>
    <property type="match status" value="2"/>
</dbReference>
<reference evidence="3" key="1">
    <citation type="submission" date="2018-11" db="EMBL/GenBank/DDBJ databases">
        <authorList>
            <person name="Alioto T."/>
            <person name="Alioto T."/>
        </authorList>
    </citation>
    <scope>NUCLEOTIDE SEQUENCE</scope>
</reference>
<dbReference type="GO" id="GO:0003676">
    <property type="term" value="F:nucleic acid binding"/>
    <property type="evidence" value="ECO:0007669"/>
    <property type="project" value="InterPro"/>
</dbReference>